<dbReference type="PANTHER" id="PTHR13318:SF216">
    <property type="entry name" value="F-BOX DOMAIN CONTAINING PROTEIN"/>
    <property type="match status" value="1"/>
</dbReference>
<proteinExistence type="predicted"/>
<evidence type="ECO:0000259" key="1">
    <source>
        <dbReference type="PROSITE" id="PS50181"/>
    </source>
</evidence>
<reference evidence="3" key="1">
    <citation type="submission" date="2013-06" db="EMBL/GenBank/DDBJ databases">
        <authorList>
            <person name="Zhao Q."/>
        </authorList>
    </citation>
    <scope>NUCLEOTIDE SEQUENCE</scope>
    <source>
        <strain evidence="3">cv. W1943</strain>
    </source>
</reference>
<dbReference type="InterPro" id="IPR032675">
    <property type="entry name" value="LRR_dom_sf"/>
</dbReference>
<dbReference type="Gene3D" id="3.80.10.10">
    <property type="entry name" value="Ribonuclease Inhibitor"/>
    <property type="match status" value="2"/>
</dbReference>
<dbReference type="GO" id="GO:0031146">
    <property type="term" value="P:SCF-dependent proteasomal ubiquitin-dependent protein catabolic process"/>
    <property type="evidence" value="ECO:0007669"/>
    <property type="project" value="TreeGrafter"/>
</dbReference>
<protein>
    <recommendedName>
        <fullName evidence="1">F-box domain-containing protein</fullName>
    </recommendedName>
</protein>
<dbReference type="AlphaFoldDB" id="A0A0E0RHZ3"/>
<evidence type="ECO:0000313" key="3">
    <source>
        <dbReference type="Proteomes" id="UP000008022"/>
    </source>
</evidence>
<keyword evidence="3" id="KW-1185">Reference proteome</keyword>
<dbReference type="STRING" id="4529.A0A0E0RHZ3"/>
<dbReference type="InterPro" id="IPR001611">
    <property type="entry name" value="Leu-rich_rpt"/>
</dbReference>
<sequence length="583" mass="64721">MLWIQSYEMSRFSVSFDLNIPAFEEQADILAEKVCLHFVIGLTDSDVITLAQNCSNLKSISLQLKPVSCEEPEGSIYRTPLTDESLKALALGCPLRCLWNLGITNLVHPYFTMEDLPGAALAEIMKRITRTSDLSSLSLVSKRLYTIDAEHRSTIRVGRGLWPAKEALLTLCSRFSNLRKVEINYHDSTRGDGNQIDNQGLLTLSTCCPLLTDLILSFCYYIDDSGLAYLTDCKKLVSLRLNSAKNITSSGLLVVAIGCKNLSGLHLINCNKISGNPEWLKYLGSDGSLEELVVKNCGGISQYDLLLFGPGWMKLQRFVFEVSNLYNILRLRDPSFVANYQHSYDFCCESLKDLRLRGIATVEEIGLRSLLGKSKSLQILCLHFVLGLTDSDMITLSQNCSNLKSISLQLESVLGVGPQRRVFRMLLTDVSLKTLALGCRMLQIVELAVYSRHTPYPEIGFSQEGLATFFQSCPIREPVLCGVNIFDDEVMKALSSAQFLETLKLMDCNRITDAGMRLLANSSSLVNLTLQDCRGFTDDGVSEVVRARNLDSLIVQGCRVSWKAVKGAAKSVRYDRGGEVQTA</sequence>
<dbReference type="SUPFAM" id="SSF52047">
    <property type="entry name" value="RNI-like"/>
    <property type="match status" value="1"/>
</dbReference>
<dbReference type="FunFam" id="1.20.1280.50:FF:000023">
    <property type="entry name" value="F-box/LRR-repeat protein 4"/>
    <property type="match status" value="1"/>
</dbReference>
<organism evidence="2 3">
    <name type="scientific">Oryza rufipogon</name>
    <name type="common">Brownbeard rice</name>
    <name type="synonym">Asian wild rice</name>
    <dbReference type="NCBI Taxonomy" id="4529"/>
    <lineage>
        <taxon>Eukaryota</taxon>
        <taxon>Viridiplantae</taxon>
        <taxon>Streptophyta</taxon>
        <taxon>Embryophyta</taxon>
        <taxon>Tracheophyta</taxon>
        <taxon>Spermatophyta</taxon>
        <taxon>Magnoliopsida</taxon>
        <taxon>Liliopsida</taxon>
        <taxon>Poales</taxon>
        <taxon>Poaceae</taxon>
        <taxon>BOP clade</taxon>
        <taxon>Oryzoideae</taxon>
        <taxon>Oryzeae</taxon>
        <taxon>Oryzinae</taxon>
        <taxon>Oryza</taxon>
    </lineage>
</organism>
<dbReference type="Proteomes" id="UP000008022">
    <property type="component" value="Unassembled WGS sequence"/>
</dbReference>
<dbReference type="Gramene" id="ORUFI12G15170.2">
    <property type="protein sequence ID" value="ORUFI12G15170.2"/>
    <property type="gene ID" value="ORUFI12G15170"/>
</dbReference>
<dbReference type="EnsemblPlants" id="ORUFI12G15170.1">
    <property type="protein sequence ID" value="ORUFI12G15170.1"/>
    <property type="gene ID" value="ORUFI12G15170"/>
</dbReference>
<accession>A0A0E0RHZ3</accession>
<evidence type="ECO:0000313" key="2">
    <source>
        <dbReference type="EnsemblPlants" id="ORUFI12G15170.2"/>
    </source>
</evidence>
<dbReference type="FunFam" id="3.80.10.10:FF:000653">
    <property type="entry name" value="F-box/LRR-repeat protein 14"/>
    <property type="match status" value="1"/>
</dbReference>
<dbReference type="PROSITE" id="PS50181">
    <property type="entry name" value="FBOX"/>
    <property type="match status" value="1"/>
</dbReference>
<feature type="domain" description="F-box" evidence="1">
    <location>
        <begin position="110"/>
        <end position="157"/>
    </location>
</feature>
<dbReference type="PANTHER" id="PTHR13318">
    <property type="entry name" value="PARTNER OF PAIRED, ISOFORM B-RELATED"/>
    <property type="match status" value="1"/>
</dbReference>
<dbReference type="GO" id="GO:0019005">
    <property type="term" value="C:SCF ubiquitin ligase complex"/>
    <property type="evidence" value="ECO:0007669"/>
    <property type="project" value="TreeGrafter"/>
</dbReference>
<reference evidence="2" key="2">
    <citation type="submission" date="2015-06" db="UniProtKB">
        <authorList>
            <consortium name="EnsemblPlants"/>
        </authorList>
    </citation>
    <scope>IDENTIFICATION</scope>
</reference>
<dbReference type="SMART" id="SM00367">
    <property type="entry name" value="LRR_CC"/>
    <property type="match status" value="6"/>
</dbReference>
<dbReference type="HOGENOM" id="CLU_031019_1_0_1"/>
<dbReference type="OMA" id="SCPIREP"/>
<dbReference type="Pfam" id="PF13516">
    <property type="entry name" value="LRR_6"/>
    <property type="match status" value="1"/>
</dbReference>
<dbReference type="EnsemblPlants" id="ORUFI12G15170.2">
    <property type="protein sequence ID" value="ORUFI12G15170.2"/>
    <property type="gene ID" value="ORUFI12G15170"/>
</dbReference>
<dbReference type="eggNOG" id="KOG1947">
    <property type="taxonomic scope" value="Eukaryota"/>
</dbReference>
<dbReference type="InterPro" id="IPR001810">
    <property type="entry name" value="F-box_dom"/>
</dbReference>
<dbReference type="Gramene" id="ORUFI12G15170.1">
    <property type="protein sequence ID" value="ORUFI12G15170.1"/>
    <property type="gene ID" value="ORUFI12G15170"/>
</dbReference>
<dbReference type="InterPro" id="IPR006553">
    <property type="entry name" value="Leu-rich_rpt_Cys-con_subtyp"/>
</dbReference>
<name>A0A0E0RHZ3_ORYRU</name>